<evidence type="ECO:0000313" key="3">
    <source>
        <dbReference type="EMBL" id="KAB0640635.1"/>
    </source>
</evidence>
<gene>
    <name evidence="3" type="ORF">F7R25_03835</name>
</gene>
<proteinExistence type="predicted"/>
<feature type="coiled-coil region" evidence="1">
    <location>
        <begin position="140"/>
        <end position="174"/>
    </location>
</feature>
<sequence length="180" mass="20373">MQINRKTKITLTSKIMILLAKFGLPDASKLLLPRGHYVSNEEMYSLQQDRIDANPAAFHPKNVGNREVSKRNILVSWIRRRTWKRACRIGIIECALGIAFWGAINYGTQQIIKGVNHVEQSISDSNRSEDIKAASKQMTIDTIKRQVAQLKADCESGKKEVAACQAEMNVLKQQYEEANK</sequence>
<organism evidence="3 4">
    <name type="scientific">Burkholderia stagnalis</name>
    <dbReference type="NCBI Taxonomy" id="1503054"/>
    <lineage>
        <taxon>Bacteria</taxon>
        <taxon>Pseudomonadati</taxon>
        <taxon>Pseudomonadota</taxon>
        <taxon>Betaproteobacteria</taxon>
        <taxon>Burkholderiales</taxon>
        <taxon>Burkholderiaceae</taxon>
        <taxon>Burkholderia</taxon>
        <taxon>Burkholderia cepacia complex</taxon>
    </lineage>
</organism>
<reference evidence="3 4" key="1">
    <citation type="submission" date="2019-09" db="EMBL/GenBank/DDBJ databases">
        <title>Draft genome sequences of 48 bacterial type strains from the CCUG.</title>
        <authorList>
            <person name="Tunovic T."/>
            <person name="Pineiro-Iglesias B."/>
            <person name="Unosson C."/>
            <person name="Inganas E."/>
            <person name="Ohlen M."/>
            <person name="Cardew S."/>
            <person name="Jensie-Markopoulos S."/>
            <person name="Salva-Serra F."/>
            <person name="Jaen-Luchoro D."/>
            <person name="Karlsson R."/>
            <person name="Svensson-Stadler L."/>
            <person name="Chun J."/>
            <person name="Moore E."/>
        </authorList>
    </citation>
    <scope>NUCLEOTIDE SEQUENCE [LARGE SCALE GENOMIC DNA]</scope>
    <source>
        <strain evidence="3 4">CCUG 65686</strain>
    </source>
</reference>
<keyword evidence="2" id="KW-0812">Transmembrane</keyword>
<dbReference type="EMBL" id="VZOK01000004">
    <property type="protein sequence ID" value="KAB0640635.1"/>
    <property type="molecule type" value="Genomic_DNA"/>
</dbReference>
<dbReference type="RefSeq" id="WP_150998314.1">
    <property type="nucleotide sequence ID" value="NZ_CABVPM010000001.1"/>
</dbReference>
<keyword evidence="2" id="KW-0472">Membrane</keyword>
<comment type="caution">
    <text evidence="3">The sequence shown here is derived from an EMBL/GenBank/DDBJ whole genome shotgun (WGS) entry which is preliminary data.</text>
</comment>
<evidence type="ECO:0000313" key="4">
    <source>
        <dbReference type="Proteomes" id="UP000473470"/>
    </source>
</evidence>
<keyword evidence="2" id="KW-1133">Transmembrane helix</keyword>
<feature type="transmembrane region" description="Helical" evidence="2">
    <location>
        <begin position="86"/>
        <end position="104"/>
    </location>
</feature>
<keyword evidence="1" id="KW-0175">Coiled coil</keyword>
<dbReference type="AlphaFoldDB" id="A0A6L3N2X8"/>
<protein>
    <submittedName>
        <fullName evidence="3">Uncharacterized protein</fullName>
    </submittedName>
</protein>
<evidence type="ECO:0000256" key="2">
    <source>
        <dbReference type="SAM" id="Phobius"/>
    </source>
</evidence>
<evidence type="ECO:0000256" key="1">
    <source>
        <dbReference type="SAM" id="Coils"/>
    </source>
</evidence>
<dbReference type="Proteomes" id="UP000473470">
    <property type="component" value="Unassembled WGS sequence"/>
</dbReference>
<accession>A0A6L3N2X8</accession>
<name>A0A6L3N2X8_9BURK</name>